<dbReference type="OrthoDB" id="2789670at2759"/>
<comment type="pathway">
    <text evidence="2">Secondary metabolite biosynthesis.</text>
</comment>
<keyword evidence="13" id="KW-1185">Reference proteome</keyword>
<dbReference type="OMA" id="DRHLNAT"/>
<dbReference type="Pfam" id="PF00067">
    <property type="entry name" value="p450"/>
    <property type="match status" value="1"/>
</dbReference>
<evidence type="ECO:0000256" key="8">
    <source>
        <dbReference type="ARBA" id="ARBA00023033"/>
    </source>
</evidence>
<dbReference type="AlphaFoldDB" id="R7RY51"/>
<protein>
    <submittedName>
        <fullName evidence="12">Cytochrome P450</fullName>
    </submittedName>
</protein>
<keyword evidence="5 9" id="KW-0479">Metal-binding</keyword>
<organism evidence="12 13">
    <name type="scientific">Stereum hirsutum (strain FP-91666)</name>
    <name type="common">White-rot fungus</name>
    <dbReference type="NCBI Taxonomy" id="721885"/>
    <lineage>
        <taxon>Eukaryota</taxon>
        <taxon>Fungi</taxon>
        <taxon>Dikarya</taxon>
        <taxon>Basidiomycota</taxon>
        <taxon>Agaricomycotina</taxon>
        <taxon>Agaricomycetes</taxon>
        <taxon>Russulales</taxon>
        <taxon>Stereaceae</taxon>
        <taxon>Stereum</taxon>
    </lineage>
</organism>
<gene>
    <name evidence="12" type="ORF">STEHIDRAFT_69656</name>
</gene>
<evidence type="ECO:0000313" key="13">
    <source>
        <dbReference type="Proteomes" id="UP000053927"/>
    </source>
</evidence>
<dbReference type="EMBL" id="JH687406">
    <property type="protein sequence ID" value="EIM79282.1"/>
    <property type="molecule type" value="Genomic_DNA"/>
</dbReference>
<dbReference type="RefSeq" id="XP_007311564.1">
    <property type="nucleotide sequence ID" value="XM_007311502.1"/>
</dbReference>
<dbReference type="GO" id="GO:0005506">
    <property type="term" value="F:iron ion binding"/>
    <property type="evidence" value="ECO:0007669"/>
    <property type="project" value="InterPro"/>
</dbReference>
<evidence type="ECO:0000256" key="4">
    <source>
        <dbReference type="ARBA" id="ARBA00022617"/>
    </source>
</evidence>
<dbReference type="eggNOG" id="KOG0156">
    <property type="taxonomic scope" value="Eukaryota"/>
</dbReference>
<keyword evidence="7 9" id="KW-0408">Iron</keyword>
<keyword evidence="6 10" id="KW-0560">Oxidoreductase</keyword>
<feature type="binding site" description="axial binding residue" evidence="9">
    <location>
        <position position="454"/>
    </location>
    <ligand>
        <name>heme</name>
        <dbReference type="ChEBI" id="CHEBI:30413"/>
    </ligand>
    <ligandPart>
        <name>Fe</name>
        <dbReference type="ChEBI" id="CHEBI:18248"/>
    </ligandPart>
</feature>
<dbReference type="GO" id="GO:0016705">
    <property type="term" value="F:oxidoreductase activity, acting on paired donors, with incorporation or reduction of molecular oxygen"/>
    <property type="evidence" value="ECO:0007669"/>
    <property type="project" value="InterPro"/>
</dbReference>
<dbReference type="InterPro" id="IPR050364">
    <property type="entry name" value="Cytochrome_P450_fung"/>
</dbReference>
<dbReference type="InterPro" id="IPR002401">
    <property type="entry name" value="Cyt_P450_E_grp-I"/>
</dbReference>
<evidence type="ECO:0000256" key="10">
    <source>
        <dbReference type="RuleBase" id="RU000461"/>
    </source>
</evidence>
<evidence type="ECO:0000256" key="11">
    <source>
        <dbReference type="SAM" id="Phobius"/>
    </source>
</evidence>
<dbReference type="GO" id="GO:0020037">
    <property type="term" value="F:heme binding"/>
    <property type="evidence" value="ECO:0007669"/>
    <property type="project" value="InterPro"/>
</dbReference>
<dbReference type="PANTHER" id="PTHR46300:SF7">
    <property type="entry name" value="P450, PUTATIVE (EUROFUNG)-RELATED"/>
    <property type="match status" value="1"/>
</dbReference>
<dbReference type="KEGG" id="shs:STEHIDRAFT_69656"/>
<accession>R7RY51</accession>
<name>R7RY51_STEHR</name>
<dbReference type="GO" id="GO:0004497">
    <property type="term" value="F:monooxygenase activity"/>
    <property type="evidence" value="ECO:0007669"/>
    <property type="project" value="UniProtKB-KW"/>
</dbReference>
<reference evidence="13" key="1">
    <citation type="journal article" date="2012" name="Science">
        <title>The Paleozoic origin of enzymatic lignin decomposition reconstructed from 31 fungal genomes.</title>
        <authorList>
            <person name="Floudas D."/>
            <person name="Binder M."/>
            <person name="Riley R."/>
            <person name="Barry K."/>
            <person name="Blanchette R.A."/>
            <person name="Henrissat B."/>
            <person name="Martinez A.T."/>
            <person name="Otillar R."/>
            <person name="Spatafora J.W."/>
            <person name="Yadav J.S."/>
            <person name="Aerts A."/>
            <person name="Benoit I."/>
            <person name="Boyd A."/>
            <person name="Carlson A."/>
            <person name="Copeland A."/>
            <person name="Coutinho P.M."/>
            <person name="de Vries R.P."/>
            <person name="Ferreira P."/>
            <person name="Findley K."/>
            <person name="Foster B."/>
            <person name="Gaskell J."/>
            <person name="Glotzer D."/>
            <person name="Gorecki P."/>
            <person name="Heitman J."/>
            <person name="Hesse C."/>
            <person name="Hori C."/>
            <person name="Igarashi K."/>
            <person name="Jurgens J.A."/>
            <person name="Kallen N."/>
            <person name="Kersten P."/>
            <person name="Kohler A."/>
            <person name="Kuees U."/>
            <person name="Kumar T.K.A."/>
            <person name="Kuo A."/>
            <person name="LaButti K."/>
            <person name="Larrondo L.F."/>
            <person name="Lindquist E."/>
            <person name="Ling A."/>
            <person name="Lombard V."/>
            <person name="Lucas S."/>
            <person name="Lundell T."/>
            <person name="Martin R."/>
            <person name="McLaughlin D.J."/>
            <person name="Morgenstern I."/>
            <person name="Morin E."/>
            <person name="Murat C."/>
            <person name="Nagy L.G."/>
            <person name="Nolan M."/>
            <person name="Ohm R.A."/>
            <person name="Patyshakuliyeva A."/>
            <person name="Rokas A."/>
            <person name="Ruiz-Duenas F.J."/>
            <person name="Sabat G."/>
            <person name="Salamov A."/>
            <person name="Samejima M."/>
            <person name="Schmutz J."/>
            <person name="Slot J.C."/>
            <person name="St John F."/>
            <person name="Stenlid J."/>
            <person name="Sun H."/>
            <person name="Sun S."/>
            <person name="Syed K."/>
            <person name="Tsang A."/>
            <person name="Wiebenga A."/>
            <person name="Young D."/>
            <person name="Pisabarro A."/>
            <person name="Eastwood D.C."/>
            <person name="Martin F."/>
            <person name="Cullen D."/>
            <person name="Grigoriev I.V."/>
            <person name="Hibbett D.S."/>
        </authorList>
    </citation>
    <scope>NUCLEOTIDE SEQUENCE [LARGE SCALE GENOMIC DNA]</scope>
    <source>
        <strain evidence="13">FP-91666</strain>
    </source>
</reference>
<dbReference type="GeneID" id="18806561"/>
<dbReference type="Gene3D" id="1.10.630.10">
    <property type="entry name" value="Cytochrome P450"/>
    <property type="match status" value="1"/>
</dbReference>
<feature type="transmembrane region" description="Helical" evidence="11">
    <location>
        <begin position="6"/>
        <end position="24"/>
    </location>
</feature>
<evidence type="ECO:0000256" key="9">
    <source>
        <dbReference type="PIRSR" id="PIRSR602401-1"/>
    </source>
</evidence>
<evidence type="ECO:0000256" key="2">
    <source>
        <dbReference type="ARBA" id="ARBA00005179"/>
    </source>
</evidence>
<dbReference type="CDD" id="cd11065">
    <property type="entry name" value="CYP64-like"/>
    <property type="match status" value="1"/>
</dbReference>
<keyword evidence="8 10" id="KW-0503">Monooxygenase</keyword>
<evidence type="ECO:0000256" key="1">
    <source>
        <dbReference type="ARBA" id="ARBA00001971"/>
    </source>
</evidence>
<keyword evidence="11" id="KW-0812">Transmembrane</keyword>
<proteinExistence type="inferred from homology"/>
<dbReference type="InterPro" id="IPR036396">
    <property type="entry name" value="Cyt_P450_sf"/>
</dbReference>
<comment type="similarity">
    <text evidence="3 10">Belongs to the cytochrome P450 family.</text>
</comment>
<dbReference type="PRINTS" id="PR00385">
    <property type="entry name" value="P450"/>
</dbReference>
<keyword evidence="11" id="KW-0472">Membrane</keyword>
<evidence type="ECO:0000256" key="7">
    <source>
        <dbReference type="ARBA" id="ARBA00023004"/>
    </source>
</evidence>
<evidence type="ECO:0000256" key="6">
    <source>
        <dbReference type="ARBA" id="ARBA00023002"/>
    </source>
</evidence>
<dbReference type="PROSITE" id="PS00086">
    <property type="entry name" value="CYTOCHROME_P450"/>
    <property type="match status" value="1"/>
</dbReference>
<keyword evidence="4 9" id="KW-0349">Heme</keyword>
<dbReference type="Proteomes" id="UP000053927">
    <property type="component" value="Unassembled WGS sequence"/>
</dbReference>
<dbReference type="PANTHER" id="PTHR46300">
    <property type="entry name" value="P450, PUTATIVE (EUROFUNG)-RELATED-RELATED"/>
    <property type="match status" value="1"/>
</dbReference>
<evidence type="ECO:0000256" key="5">
    <source>
        <dbReference type="ARBA" id="ARBA00022723"/>
    </source>
</evidence>
<dbReference type="InterPro" id="IPR017972">
    <property type="entry name" value="Cyt_P450_CS"/>
</dbReference>
<dbReference type="InterPro" id="IPR001128">
    <property type="entry name" value="Cyt_P450"/>
</dbReference>
<sequence>MPLFDTWPIILDVALVFLAVALLLRLGPKYLASRSLILPPGPKGLPWVGNLRMLHQAQQRKWEVYAQWSKRWGRLTYLTSLGWRILIVNSKETAIELLERRGAIYCDRPSLYVVRLVELHNMIGLNDYDHGLRTSRQMVAQFIGSTAALKPLHSAFESESSRFLVMLLESPDDFADHVRTLLGRTILPFLYGYHPKMEGEDPVIRCAKRGMEAFDHVTDFGLFPVDVVPLLRYIPHWLPGGRWKHLIRPYKTALDEMGAVPFGFVKEQVLEGKAEPSFVSRNLECFGPRPTFEQEHHLKWTAAGVWAGKTDKLMSAAYQTPAVMSNFFLVMMLYPEAQAKAQAEIDRVVGHERLPMMEDRPNLPYVEALIKELLRFYPPVPLAFPHISRQDDIYDGYLIPKSTMVIVNVWDIMRNSQYYSDPFTFNPERFIATSDREAEQDPAKFVFGFGRRICPGRRFADAIAFICIAKVLSVFNTAKPLDANGNPIEPAVDHEDGTVSHPRPFKCCFKPRSERAAVLASDSIAHD</sequence>
<comment type="cofactor">
    <cofactor evidence="1 9">
        <name>heme</name>
        <dbReference type="ChEBI" id="CHEBI:30413"/>
    </cofactor>
</comment>
<dbReference type="SUPFAM" id="SSF48264">
    <property type="entry name" value="Cytochrome P450"/>
    <property type="match status" value="1"/>
</dbReference>
<evidence type="ECO:0000256" key="3">
    <source>
        <dbReference type="ARBA" id="ARBA00010617"/>
    </source>
</evidence>
<evidence type="ECO:0000313" key="12">
    <source>
        <dbReference type="EMBL" id="EIM79282.1"/>
    </source>
</evidence>
<keyword evidence="11" id="KW-1133">Transmembrane helix</keyword>
<dbReference type="PRINTS" id="PR00463">
    <property type="entry name" value="EP450I"/>
</dbReference>